<protein>
    <submittedName>
        <fullName evidence="2">VWFA domain-containing protein</fullName>
    </submittedName>
</protein>
<dbReference type="WBParaSite" id="RSKR_0001014950.1">
    <property type="protein sequence ID" value="RSKR_0001014950.1"/>
    <property type="gene ID" value="RSKR_0001014950"/>
</dbReference>
<accession>A0AC35UCS4</accession>
<proteinExistence type="predicted"/>
<evidence type="ECO:0000313" key="2">
    <source>
        <dbReference type="WBParaSite" id="RSKR_0001014950.1"/>
    </source>
</evidence>
<organism evidence="1 2">
    <name type="scientific">Rhabditophanes sp. KR3021</name>
    <dbReference type="NCBI Taxonomy" id="114890"/>
    <lineage>
        <taxon>Eukaryota</taxon>
        <taxon>Metazoa</taxon>
        <taxon>Ecdysozoa</taxon>
        <taxon>Nematoda</taxon>
        <taxon>Chromadorea</taxon>
        <taxon>Rhabditida</taxon>
        <taxon>Tylenchina</taxon>
        <taxon>Panagrolaimomorpha</taxon>
        <taxon>Strongyloidoidea</taxon>
        <taxon>Alloionematidae</taxon>
        <taxon>Rhabditophanes</taxon>
    </lineage>
</organism>
<name>A0AC35UCS4_9BILA</name>
<reference evidence="2" key="1">
    <citation type="submission" date="2016-11" db="UniProtKB">
        <authorList>
            <consortium name="WormBaseParasite"/>
        </authorList>
    </citation>
    <scope>IDENTIFICATION</scope>
    <source>
        <strain evidence="2">KR3021</strain>
    </source>
</reference>
<dbReference type="Proteomes" id="UP000095286">
    <property type="component" value="Unplaced"/>
</dbReference>
<evidence type="ECO:0000313" key="1">
    <source>
        <dbReference type="Proteomes" id="UP000095286"/>
    </source>
</evidence>
<sequence length="212" mass="23591">MVRLPTSLLFIFLLWFIQLVSPLTQHTDYASPELDVGMSSLAFVFDRTGSMYDDLQQVRQGARKIFETVMSGDCPEMSLSGIKKALEASLPSSYIYVFTDALSKDYKLESAVIDLIQQKQSSVVFVMTGDCGSRNSPGYQVYEKIAAASFGQVFHLAKSDVNTVLEYVRHSVSQKKVHISNYTCIDTVKQIDFKHAALATVTVDALSLESFD</sequence>